<proteinExistence type="predicted"/>
<reference evidence="1" key="2">
    <citation type="journal article" date="2022" name="Microbiol. Resour. Announc.">
        <title>Metagenome Sequencing to Explore Phylogenomics of Terrestrial Cyanobacteria.</title>
        <authorList>
            <person name="Ward R.D."/>
            <person name="Stajich J.E."/>
            <person name="Johansen J.R."/>
            <person name="Huntemann M."/>
            <person name="Clum A."/>
            <person name="Foster B."/>
            <person name="Foster B."/>
            <person name="Roux S."/>
            <person name="Palaniappan K."/>
            <person name="Varghese N."/>
            <person name="Mukherjee S."/>
            <person name="Reddy T.B.K."/>
            <person name="Daum C."/>
            <person name="Copeland A."/>
            <person name="Chen I.A."/>
            <person name="Ivanova N.N."/>
            <person name="Kyrpides N.C."/>
            <person name="Shapiro N."/>
            <person name="Eloe-Fadrosh E.A."/>
            <person name="Pietrasiak N."/>
        </authorList>
    </citation>
    <scope>NUCLEOTIDE SEQUENCE</scope>
    <source>
        <strain evidence="1">HA4357-MV3</strain>
    </source>
</reference>
<dbReference type="GO" id="GO:0005198">
    <property type="term" value="F:structural molecule activity"/>
    <property type="evidence" value="ECO:0007669"/>
    <property type="project" value="InterPro"/>
</dbReference>
<dbReference type="EMBL" id="JAHHHW010000131">
    <property type="protein sequence ID" value="MBW4434457.1"/>
    <property type="molecule type" value="Genomic_DNA"/>
</dbReference>
<dbReference type="Pfam" id="PF06841">
    <property type="entry name" value="Phage_T4_gp19"/>
    <property type="match status" value="1"/>
</dbReference>
<evidence type="ECO:0000313" key="2">
    <source>
        <dbReference type="Proteomes" id="UP000813215"/>
    </source>
</evidence>
<reference evidence="1" key="1">
    <citation type="submission" date="2021-05" db="EMBL/GenBank/DDBJ databases">
        <authorList>
            <person name="Pietrasiak N."/>
            <person name="Ward R."/>
            <person name="Stajich J.E."/>
            <person name="Kurbessoian T."/>
        </authorList>
    </citation>
    <scope>NUCLEOTIDE SEQUENCE</scope>
    <source>
        <strain evidence="1">HA4357-MV3</strain>
    </source>
</reference>
<dbReference type="Proteomes" id="UP000813215">
    <property type="component" value="Unassembled WGS sequence"/>
</dbReference>
<comment type="caution">
    <text evidence="1">The sequence shown here is derived from an EMBL/GenBank/DDBJ whole genome shotgun (WGS) entry which is preliminary data.</text>
</comment>
<gene>
    <name evidence="1" type="ORF">KME28_22760</name>
</gene>
<evidence type="ECO:0000313" key="1">
    <source>
        <dbReference type="EMBL" id="MBW4434457.1"/>
    </source>
</evidence>
<accession>A0A9E3LV33</accession>
<dbReference type="InterPro" id="IPR010667">
    <property type="entry name" value="Phage_T4_Gp19"/>
</dbReference>
<dbReference type="NCBIfam" id="TIGR02241">
    <property type="entry name" value="conserved hypothetical phage tail region protein"/>
    <property type="match status" value="1"/>
</dbReference>
<name>A0A9E3LV33_9NOST</name>
<sequence>MDPYTAFNFSVEINGLIVGGFTEVSGLQSQIEVEEYKEGGENSFTHKLPGRTVYSENLVLKRGLTDIEALWKWYEDVTKGIIKRRNGTIYLLDQRGLPAMWWDFRQAYPVKWSGPEFKSDSATVGVETLELVHQGIVKPTASSVTSTVRGAAGIATRSL</sequence>
<protein>
    <submittedName>
        <fullName evidence="1">Phage tail protein</fullName>
    </submittedName>
</protein>
<dbReference type="AlphaFoldDB" id="A0A9E3LV33"/>
<organism evidence="1 2">
    <name type="scientific">Pelatocladus maniniholoensis HA4357-MV3</name>
    <dbReference type="NCBI Taxonomy" id="1117104"/>
    <lineage>
        <taxon>Bacteria</taxon>
        <taxon>Bacillati</taxon>
        <taxon>Cyanobacteriota</taxon>
        <taxon>Cyanophyceae</taxon>
        <taxon>Nostocales</taxon>
        <taxon>Nostocaceae</taxon>
        <taxon>Pelatocladus</taxon>
    </lineage>
</organism>
<dbReference type="InterPro" id="IPR011747">
    <property type="entry name" value="CHP02241"/>
</dbReference>
<dbReference type="PANTHER" id="PTHR38009">
    <property type="entry name" value="CONSERVED HYPOTHETICAL PHAGE TAIL PROTEIN"/>
    <property type="match status" value="1"/>
</dbReference>
<dbReference type="PANTHER" id="PTHR38009:SF1">
    <property type="entry name" value="CONSERVED HYPOTHETICAL PHAGE TAIL PROTEIN"/>
    <property type="match status" value="1"/>
</dbReference>